<dbReference type="SUPFAM" id="SSF81383">
    <property type="entry name" value="F-box domain"/>
    <property type="match status" value="1"/>
</dbReference>
<dbReference type="Gene3D" id="1.20.1280.50">
    <property type="match status" value="1"/>
</dbReference>
<dbReference type="Gene3D" id="3.80.10.10">
    <property type="entry name" value="Ribonuclease Inhibitor"/>
    <property type="match status" value="2"/>
</dbReference>
<dbReference type="EMBL" id="OC003055">
    <property type="protein sequence ID" value="CAD7262743.1"/>
    <property type="molecule type" value="Genomic_DNA"/>
</dbReference>
<sequence>MDKQKLKRLKSEYEESSSLINENTTSRVGGGLLDFSDDVLLHTLKYLNTADILNLRKTCKRLEYLCRDRTLWERVDSRPTRLTMAQTKETLTLVRPKAAFLAIRGQAHVHDEKLPCQFFVELSSKCFTLETLILEDCYFSAQEVALKDFPSSVKYLSLRGCVLTQLNPARSFFSGIQDHMPNIETIVLSNCDWFPAHSIMPLSKCSRLKELRLDGIASVVNNVAYFSLATKFGFQALEVLDLRNTVVGGPEISCFHHTASLTHLYLECPEEHRHPDPRIPVCFGTRTRIWRSVVEDGAGPSGLGSSTDPDIVDGSCVIVIDLNSIRNGVVQLHHHPYCSHRMTNEDGEIPPELQNPQRPNDRMFNCNNVEYFEHHMRSYSQYAITDISIISLLAPKTIRDNIELGNVRDRDLDGQGEEQEGGGNILEVIYPRLHTLVLRHYTSITDNTLIQIAKLDSLRFLDVTGTSVTEKGVNDFTTIRPEVELISHFEKISLP</sequence>
<dbReference type="PANTHER" id="PTHR13318">
    <property type="entry name" value="PARTNER OF PAIRED, ISOFORM B-RELATED"/>
    <property type="match status" value="1"/>
</dbReference>
<feature type="domain" description="F-box" evidence="1">
    <location>
        <begin position="29"/>
        <end position="75"/>
    </location>
</feature>
<evidence type="ECO:0000259" key="1">
    <source>
        <dbReference type="PROSITE" id="PS50181"/>
    </source>
</evidence>
<dbReference type="PROSITE" id="PS50181">
    <property type="entry name" value="FBOX"/>
    <property type="match status" value="1"/>
</dbReference>
<accession>A0A7R9G233</accession>
<protein>
    <recommendedName>
        <fullName evidence="1">F-box domain-containing protein</fullName>
    </recommendedName>
</protein>
<reference evidence="2" key="1">
    <citation type="submission" date="2020-11" db="EMBL/GenBank/DDBJ databases">
        <authorList>
            <person name="Tran Van P."/>
        </authorList>
    </citation>
    <scope>NUCLEOTIDE SEQUENCE</scope>
</reference>
<dbReference type="PANTHER" id="PTHR13318:SF95">
    <property type="entry name" value="F-BOX PROTEIN YLR352W"/>
    <property type="match status" value="1"/>
</dbReference>
<organism evidence="2">
    <name type="scientific">Timema shepardi</name>
    <name type="common">Walking stick</name>
    <dbReference type="NCBI Taxonomy" id="629360"/>
    <lineage>
        <taxon>Eukaryota</taxon>
        <taxon>Metazoa</taxon>
        <taxon>Ecdysozoa</taxon>
        <taxon>Arthropoda</taxon>
        <taxon>Hexapoda</taxon>
        <taxon>Insecta</taxon>
        <taxon>Pterygota</taxon>
        <taxon>Neoptera</taxon>
        <taxon>Polyneoptera</taxon>
        <taxon>Phasmatodea</taxon>
        <taxon>Timematodea</taxon>
        <taxon>Timematoidea</taxon>
        <taxon>Timematidae</taxon>
        <taxon>Timema</taxon>
    </lineage>
</organism>
<name>A0A7R9G233_TIMSH</name>
<dbReference type="InterPro" id="IPR001810">
    <property type="entry name" value="F-box_dom"/>
</dbReference>
<dbReference type="SMART" id="SM00256">
    <property type="entry name" value="FBOX"/>
    <property type="match status" value="1"/>
</dbReference>
<dbReference type="GO" id="GO:0019005">
    <property type="term" value="C:SCF ubiquitin ligase complex"/>
    <property type="evidence" value="ECO:0007669"/>
    <property type="project" value="TreeGrafter"/>
</dbReference>
<dbReference type="SUPFAM" id="SSF52047">
    <property type="entry name" value="RNI-like"/>
    <property type="match status" value="1"/>
</dbReference>
<dbReference type="GO" id="GO:0031146">
    <property type="term" value="P:SCF-dependent proteasomal ubiquitin-dependent protein catabolic process"/>
    <property type="evidence" value="ECO:0007669"/>
    <property type="project" value="TreeGrafter"/>
</dbReference>
<dbReference type="InterPro" id="IPR032675">
    <property type="entry name" value="LRR_dom_sf"/>
</dbReference>
<gene>
    <name evidence="2" type="ORF">TSIB3V08_LOCUS6840</name>
</gene>
<dbReference type="AlphaFoldDB" id="A0A7R9G233"/>
<proteinExistence type="predicted"/>
<evidence type="ECO:0000313" key="2">
    <source>
        <dbReference type="EMBL" id="CAD7262743.1"/>
    </source>
</evidence>
<dbReference type="Pfam" id="PF00646">
    <property type="entry name" value="F-box"/>
    <property type="match status" value="1"/>
</dbReference>
<dbReference type="InterPro" id="IPR036047">
    <property type="entry name" value="F-box-like_dom_sf"/>
</dbReference>